<organism evidence="2 3">
    <name type="scientific">Deinococcus hohokamensis</name>
    <dbReference type="NCBI Taxonomy" id="309883"/>
    <lineage>
        <taxon>Bacteria</taxon>
        <taxon>Thermotogati</taxon>
        <taxon>Deinococcota</taxon>
        <taxon>Deinococci</taxon>
        <taxon>Deinococcales</taxon>
        <taxon>Deinococcaceae</taxon>
        <taxon>Deinococcus</taxon>
    </lineage>
</organism>
<protein>
    <submittedName>
        <fullName evidence="2">Uncharacterized protein</fullName>
    </submittedName>
</protein>
<sequence>MRVRCLLPTLLSLSLFAGAQTLDSLFARPTPHEELMTASGVALSLVLDTQPGLCPPLPAADRALALVASCITVPGTPAQVRARLNQGLPGAVHQAGLAAQGTDTQIGGLAWNPVTLSITAAQPASRVLVELRPAAQSGRTLVIISSKRHLDGARRPVTPAAAQVALQRGMLPTDDTIGEVTPGVAYVFSGRTGADFGEVFEASRSGAVIVMKNGHTTLRLTLGRREATLGGKPVMLEGRPFATRGFAAVPLSAWRLLGCRVPALPKGVRQGTVKVTCGTQAGQVDWTIY</sequence>
<feature type="signal peptide" evidence="1">
    <location>
        <begin position="1"/>
        <end position="19"/>
    </location>
</feature>
<dbReference type="Proteomes" id="UP001595952">
    <property type="component" value="Unassembled WGS sequence"/>
</dbReference>
<dbReference type="EMBL" id="JBHSEI010000010">
    <property type="protein sequence ID" value="MFC4639266.1"/>
    <property type="molecule type" value="Genomic_DNA"/>
</dbReference>
<name>A0ABV9IAB5_9DEIO</name>
<evidence type="ECO:0000313" key="2">
    <source>
        <dbReference type="EMBL" id="MFC4639266.1"/>
    </source>
</evidence>
<feature type="chain" id="PRO_5047303674" evidence="1">
    <location>
        <begin position="20"/>
        <end position="289"/>
    </location>
</feature>
<gene>
    <name evidence="2" type="ORF">ACFO0D_13070</name>
</gene>
<keyword evidence="3" id="KW-1185">Reference proteome</keyword>
<evidence type="ECO:0000313" key="3">
    <source>
        <dbReference type="Proteomes" id="UP001595952"/>
    </source>
</evidence>
<comment type="caution">
    <text evidence="2">The sequence shown here is derived from an EMBL/GenBank/DDBJ whole genome shotgun (WGS) entry which is preliminary data.</text>
</comment>
<dbReference type="RefSeq" id="WP_380062264.1">
    <property type="nucleotide sequence ID" value="NZ_JBHSEI010000010.1"/>
</dbReference>
<accession>A0ABV9IAB5</accession>
<evidence type="ECO:0000256" key="1">
    <source>
        <dbReference type="SAM" id="SignalP"/>
    </source>
</evidence>
<keyword evidence="1" id="KW-0732">Signal</keyword>
<reference evidence="3" key="1">
    <citation type="journal article" date="2019" name="Int. J. Syst. Evol. Microbiol.">
        <title>The Global Catalogue of Microorganisms (GCM) 10K type strain sequencing project: providing services to taxonomists for standard genome sequencing and annotation.</title>
        <authorList>
            <consortium name="The Broad Institute Genomics Platform"/>
            <consortium name="The Broad Institute Genome Sequencing Center for Infectious Disease"/>
            <person name="Wu L."/>
            <person name="Ma J."/>
        </authorList>
    </citation>
    <scope>NUCLEOTIDE SEQUENCE [LARGE SCALE GENOMIC DNA]</scope>
    <source>
        <strain evidence="3">CCUG 55995</strain>
    </source>
</reference>
<proteinExistence type="predicted"/>